<proteinExistence type="inferred from homology"/>
<evidence type="ECO:0000256" key="7">
    <source>
        <dbReference type="ARBA" id="ARBA00022692"/>
    </source>
</evidence>
<keyword evidence="7 13" id="KW-0812">Transmembrane</keyword>
<evidence type="ECO:0000259" key="14">
    <source>
        <dbReference type="PROSITE" id="PS50109"/>
    </source>
</evidence>
<feature type="transmembrane region" description="Helical" evidence="13">
    <location>
        <begin position="421"/>
        <end position="441"/>
    </location>
</feature>
<dbReference type="InterPro" id="IPR036097">
    <property type="entry name" value="HisK_dim/P_sf"/>
</dbReference>
<feature type="transmembrane region" description="Helical" evidence="13">
    <location>
        <begin position="291"/>
        <end position="313"/>
    </location>
</feature>
<dbReference type="Pfam" id="PF12860">
    <property type="entry name" value="PAS_7"/>
    <property type="match status" value="1"/>
</dbReference>
<evidence type="ECO:0000256" key="8">
    <source>
        <dbReference type="ARBA" id="ARBA00022777"/>
    </source>
</evidence>
<dbReference type="PANTHER" id="PTHR43047:SF9">
    <property type="entry name" value="HISTIDINE KINASE"/>
    <property type="match status" value="1"/>
</dbReference>
<dbReference type="GO" id="GO:0000155">
    <property type="term" value="F:phosphorelay sensor kinase activity"/>
    <property type="evidence" value="ECO:0007669"/>
    <property type="project" value="InterPro"/>
</dbReference>
<dbReference type="EMBL" id="CP137555">
    <property type="protein sequence ID" value="WOX04250.1"/>
    <property type="molecule type" value="Genomic_DNA"/>
</dbReference>
<protein>
    <recommendedName>
        <fullName evidence="4">histidine kinase</fullName>
        <ecNumber evidence="4">2.7.13.3</ecNumber>
    </recommendedName>
</protein>
<feature type="transmembrane region" description="Helical" evidence="13">
    <location>
        <begin position="70"/>
        <end position="90"/>
    </location>
</feature>
<dbReference type="CDD" id="cd00082">
    <property type="entry name" value="HisKA"/>
    <property type="match status" value="1"/>
</dbReference>
<dbReference type="PROSITE" id="PS50283">
    <property type="entry name" value="NA_SOLUT_SYMP_3"/>
    <property type="match status" value="1"/>
</dbReference>
<feature type="transmembrane region" description="Helical" evidence="13">
    <location>
        <begin position="333"/>
        <end position="359"/>
    </location>
</feature>
<dbReference type="SMART" id="SM00388">
    <property type="entry name" value="HisKA"/>
    <property type="match status" value="1"/>
</dbReference>
<dbReference type="Gene3D" id="1.10.287.130">
    <property type="match status" value="1"/>
</dbReference>
<evidence type="ECO:0000256" key="9">
    <source>
        <dbReference type="ARBA" id="ARBA00022989"/>
    </source>
</evidence>
<dbReference type="InterPro" id="IPR004358">
    <property type="entry name" value="Sig_transdc_His_kin-like_C"/>
</dbReference>
<dbReference type="Gene3D" id="3.30.565.10">
    <property type="entry name" value="Histidine kinase-like ATPase, C-terminal domain"/>
    <property type="match status" value="1"/>
</dbReference>
<keyword evidence="9 13" id="KW-1133">Transmembrane helix</keyword>
<evidence type="ECO:0000256" key="10">
    <source>
        <dbReference type="ARBA" id="ARBA00023136"/>
    </source>
</evidence>
<dbReference type="PANTHER" id="PTHR43047">
    <property type="entry name" value="TWO-COMPONENT HISTIDINE PROTEIN KINASE"/>
    <property type="match status" value="1"/>
</dbReference>
<dbReference type="SUPFAM" id="SSF47384">
    <property type="entry name" value="Homodimeric domain of signal transducing histidine kinase"/>
    <property type="match status" value="1"/>
</dbReference>
<dbReference type="Pfam" id="PF02518">
    <property type="entry name" value="HATPase_c"/>
    <property type="match status" value="1"/>
</dbReference>
<evidence type="ECO:0000313" key="17">
    <source>
        <dbReference type="Proteomes" id="UP001302477"/>
    </source>
</evidence>
<comment type="catalytic activity">
    <reaction evidence="1">
        <text>ATP + protein L-histidine = ADP + protein N-phospho-L-histidine.</text>
        <dbReference type="EC" id="2.7.13.3"/>
    </reaction>
</comment>
<dbReference type="Pfam" id="PF00072">
    <property type="entry name" value="Response_reg"/>
    <property type="match status" value="1"/>
</dbReference>
<comment type="similarity">
    <text evidence="3">Belongs to the sodium:solute symporter (SSF) (TC 2.A.21) family.</text>
</comment>
<feature type="domain" description="Histidine kinase" evidence="14">
    <location>
        <begin position="783"/>
        <end position="1000"/>
    </location>
</feature>
<dbReference type="Gene3D" id="1.20.1730.10">
    <property type="entry name" value="Sodium/glucose cotransporter"/>
    <property type="match status" value="1"/>
</dbReference>
<dbReference type="InterPro" id="IPR011006">
    <property type="entry name" value="CheY-like_superfamily"/>
</dbReference>
<keyword evidence="6" id="KW-0808">Transferase</keyword>
<feature type="modified residue" description="4-aspartylphosphate" evidence="11">
    <location>
        <position position="1068"/>
    </location>
</feature>
<feature type="coiled-coil region" evidence="12">
    <location>
        <begin position="728"/>
        <end position="776"/>
    </location>
</feature>
<dbReference type="PROSITE" id="PS50110">
    <property type="entry name" value="RESPONSE_REGULATORY"/>
    <property type="match status" value="1"/>
</dbReference>
<feature type="transmembrane region" description="Helical" evidence="13">
    <location>
        <begin position="252"/>
        <end position="271"/>
    </location>
</feature>
<keyword evidence="10 13" id="KW-0472">Membrane</keyword>
<evidence type="ECO:0000256" key="1">
    <source>
        <dbReference type="ARBA" id="ARBA00000085"/>
    </source>
</evidence>
<feature type="transmembrane region" description="Helical" evidence="13">
    <location>
        <begin position="165"/>
        <end position="184"/>
    </location>
</feature>
<dbReference type="InterPro" id="IPR036890">
    <property type="entry name" value="HATPase_C_sf"/>
</dbReference>
<dbReference type="Gene3D" id="3.40.50.2300">
    <property type="match status" value="1"/>
</dbReference>
<accession>A0AAU0MWU6</accession>
<evidence type="ECO:0000256" key="5">
    <source>
        <dbReference type="ARBA" id="ARBA00022553"/>
    </source>
</evidence>
<dbReference type="KEGG" id="mpaf:R5R33_10900"/>
<comment type="subcellular location">
    <subcellularLocation>
        <location evidence="2">Membrane</location>
        <topology evidence="2">Multi-pass membrane protein</topology>
    </subcellularLocation>
</comment>
<keyword evidence="8" id="KW-0418">Kinase</keyword>
<evidence type="ECO:0000256" key="4">
    <source>
        <dbReference type="ARBA" id="ARBA00012438"/>
    </source>
</evidence>
<dbReference type="EC" id="2.7.13.3" evidence="4"/>
<dbReference type="CDD" id="cd00156">
    <property type="entry name" value="REC"/>
    <property type="match status" value="1"/>
</dbReference>
<dbReference type="SMART" id="SM00387">
    <property type="entry name" value="HATPase_c"/>
    <property type="match status" value="1"/>
</dbReference>
<feature type="transmembrane region" description="Helical" evidence="13">
    <location>
        <begin position="6"/>
        <end position="28"/>
    </location>
</feature>
<dbReference type="PRINTS" id="PR00344">
    <property type="entry name" value="BCTRLSENSOR"/>
</dbReference>
<keyword evidence="12" id="KW-0175">Coiled coil</keyword>
<evidence type="ECO:0000256" key="3">
    <source>
        <dbReference type="ARBA" id="ARBA00006434"/>
    </source>
</evidence>
<evidence type="ECO:0000313" key="16">
    <source>
        <dbReference type="EMBL" id="WOX04250.1"/>
    </source>
</evidence>
<dbReference type="AlphaFoldDB" id="A0AAU0MWU6"/>
<dbReference type="SUPFAM" id="SSF55785">
    <property type="entry name" value="PYP-like sensor domain (PAS domain)"/>
    <property type="match status" value="1"/>
</dbReference>
<dbReference type="RefSeq" id="WP_318952728.1">
    <property type="nucleotide sequence ID" value="NZ_CP137555.1"/>
</dbReference>
<sequence>MRRQLFSLTLLAAVGLSYLLLLFAIAFWGDRLPIAQIRPIKPLLLALAGTYTSAWMFFGVPAQAVSEGWLLPPTFVGASLMLIFGAPLLMRFVRLSKQQGSTSIADFISAQYGGSQWLAAAVALLAVVAIVPYLSLQLRAVADSFLLLADSGVGSDSVGHTENSASVVTAVVGATLGLFALLFGTRHIDSSVHRNGMLLAVAFEALVKIGALVAVAWFVVDSAFAGTANLARSALASERVAAIVDARPADTGYLAVVVLGMAAIFCLPRQFHILMIESDDERDIGPVRKLIPLYLALVSAAVLAVGYGGLLWLPDSYTNAERFVLGIPLESGTPWLALLAFIGGLSAGSSMVIIATIALSTMIANTMVVPWLLTRLQQRPAGVALGSDLRRVRRVIIGLLMLAAFGVSELIGSGVSLGTFGLLSLALVGQLAPAMVAAVTWPARWPRLRAAGVITGLLIGALVWGLSALPAALGQADLIATTLGLDWNALTSSCVFGLGLNALALVGVSLLQGRWLPGGTAAASAPVDKTRLRQLLARFVGEDAAGRALTSLDAEGKPVAADAHDTAQGYRETVEKILAGIVGSTSAQRLVRQLSEPEITAQQLDQASDIYQFGRGLLQSSIDNIDQGISVVDANLNLVAWNRRYLELFHYPAEMIYVGRPVAELVHYNASRGECGPGEVEEHVQKRVEHLRNGTAYRVQRNRTDGTVLEIRGNPLPGGGFVTTYTDVSDYQRALAELTEIRNSLEQKVAHRTAELETVNDELQGLNRELQAASAGKTRFLAAASHDLVQPLNASRLFIDALAGHPLEDSSRQLLTRADRALASAEQLITDMLQIARMDAGDIRPSFTAVSLDSILDDAVAQARVAAGNRGIRLRYRRSHLWVHSDEKMLRRVVQNLLDNAVKYTARGGVLVAARKRGADISLEVWDTGEGIAREQQQAIFREFCRLTPQDSDSGTARQHGYGLGLATVERLCRLLNSPISLSSIPARGSVFRVRLARASARVEPRPNLVAAHGRGARLDLQVLCVDNEPSILEAMAALLGGWGCTVHCARNRAEALAAAEPDLLLMDFHLDDGDNGIDLAAELLSRWGGGIPCVIISAENTNTVKNRAHNAGWQFLQKPLRPAALRALLQQRKNSRHGATATKVV</sequence>
<dbReference type="InterPro" id="IPR005467">
    <property type="entry name" value="His_kinase_dom"/>
</dbReference>
<dbReference type="InterPro" id="IPR038377">
    <property type="entry name" value="Na/Glc_symporter_sf"/>
</dbReference>
<dbReference type="GO" id="GO:0022857">
    <property type="term" value="F:transmembrane transporter activity"/>
    <property type="evidence" value="ECO:0007669"/>
    <property type="project" value="InterPro"/>
</dbReference>
<dbReference type="Pfam" id="PF00512">
    <property type="entry name" value="HisKA"/>
    <property type="match status" value="1"/>
</dbReference>
<dbReference type="Proteomes" id="UP001302477">
    <property type="component" value="Chromosome"/>
</dbReference>
<dbReference type="PROSITE" id="PS50109">
    <property type="entry name" value="HIS_KIN"/>
    <property type="match status" value="1"/>
</dbReference>
<feature type="transmembrane region" description="Helical" evidence="13">
    <location>
        <begin position="117"/>
        <end position="136"/>
    </location>
</feature>
<reference evidence="16 17" key="1">
    <citation type="submission" date="2023-10" db="EMBL/GenBank/DDBJ databases">
        <title>Description of Microbulbifer bruguierae sp. nov., isolated from the sediments of mangrove plant Bruguiera sexangula and comparative genomic analyses of the genus Microbulbifer.</title>
        <authorList>
            <person name="Long M."/>
        </authorList>
    </citation>
    <scope>NUCLEOTIDE SEQUENCE [LARGE SCALE GENOMIC DNA]</scope>
    <source>
        <strain evidence="16 17">SPO729</strain>
    </source>
</reference>
<dbReference type="GO" id="GO:0005886">
    <property type="term" value="C:plasma membrane"/>
    <property type="evidence" value="ECO:0007669"/>
    <property type="project" value="TreeGrafter"/>
</dbReference>
<evidence type="ECO:0000256" key="2">
    <source>
        <dbReference type="ARBA" id="ARBA00004141"/>
    </source>
</evidence>
<feature type="transmembrane region" description="Helical" evidence="13">
    <location>
        <begin position="395"/>
        <end position="415"/>
    </location>
</feature>
<dbReference type="InterPro" id="IPR035965">
    <property type="entry name" value="PAS-like_dom_sf"/>
</dbReference>
<dbReference type="InterPro" id="IPR001734">
    <property type="entry name" value="Na/solute_symporter"/>
</dbReference>
<gene>
    <name evidence="16" type="ORF">R5R33_10900</name>
</gene>
<dbReference type="InterPro" id="IPR000014">
    <property type="entry name" value="PAS"/>
</dbReference>
<feature type="domain" description="Response regulatory" evidence="15">
    <location>
        <begin position="1022"/>
        <end position="1134"/>
    </location>
</feature>
<dbReference type="InterPro" id="IPR003661">
    <property type="entry name" value="HisK_dim/P_dom"/>
</dbReference>
<keyword evidence="17" id="KW-1185">Reference proteome</keyword>
<evidence type="ECO:0000256" key="12">
    <source>
        <dbReference type="SAM" id="Coils"/>
    </source>
</evidence>
<dbReference type="GO" id="GO:0009927">
    <property type="term" value="F:histidine phosphotransfer kinase activity"/>
    <property type="evidence" value="ECO:0007669"/>
    <property type="project" value="TreeGrafter"/>
</dbReference>
<dbReference type="SUPFAM" id="SSF55874">
    <property type="entry name" value="ATPase domain of HSP90 chaperone/DNA topoisomerase II/histidine kinase"/>
    <property type="match status" value="1"/>
</dbReference>
<keyword evidence="5 11" id="KW-0597">Phosphoprotein</keyword>
<dbReference type="InterPro" id="IPR001789">
    <property type="entry name" value="Sig_transdc_resp-reg_receiver"/>
</dbReference>
<dbReference type="Gene3D" id="3.30.450.20">
    <property type="entry name" value="PAS domain"/>
    <property type="match status" value="1"/>
</dbReference>
<evidence type="ECO:0000256" key="13">
    <source>
        <dbReference type="SAM" id="Phobius"/>
    </source>
</evidence>
<evidence type="ECO:0000256" key="6">
    <source>
        <dbReference type="ARBA" id="ARBA00022679"/>
    </source>
</evidence>
<dbReference type="CDD" id="cd00130">
    <property type="entry name" value="PAS"/>
    <property type="match status" value="1"/>
</dbReference>
<feature type="transmembrane region" description="Helical" evidence="13">
    <location>
        <begin position="448"/>
        <end position="469"/>
    </location>
</feature>
<organism evidence="16 17">
    <name type="scientific">Microbulbifer pacificus</name>
    <dbReference type="NCBI Taxonomy" id="407164"/>
    <lineage>
        <taxon>Bacteria</taxon>
        <taxon>Pseudomonadati</taxon>
        <taxon>Pseudomonadota</taxon>
        <taxon>Gammaproteobacteria</taxon>
        <taxon>Cellvibrionales</taxon>
        <taxon>Microbulbiferaceae</taxon>
        <taxon>Microbulbifer</taxon>
    </lineage>
</organism>
<dbReference type="SUPFAM" id="SSF52172">
    <property type="entry name" value="CheY-like"/>
    <property type="match status" value="1"/>
</dbReference>
<name>A0AAU0MWU6_9GAMM</name>
<evidence type="ECO:0000259" key="15">
    <source>
        <dbReference type="PROSITE" id="PS50110"/>
    </source>
</evidence>
<dbReference type="InterPro" id="IPR003594">
    <property type="entry name" value="HATPase_dom"/>
</dbReference>
<feature type="transmembrane region" description="Helical" evidence="13">
    <location>
        <begin position="196"/>
        <end position="220"/>
    </location>
</feature>
<dbReference type="SMART" id="SM00448">
    <property type="entry name" value="REC"/>
    <property type="match status" value="1"/>
</dbReference>
<feature type="transmembrane region" description="Helical" evidence="13">
    <location>
        <begin position="40"/>
        <end position="58"/>
    </location>
</feature>
<evidence type="ECO:0000256" key="11">
    <source>
        <dbReference type="PROSITE-ProRule" id="PRU00169"/>
    </source>
</evidence>